<sequence>MPQSDDSDPSVIRQLAVTTDDVLAALEARDRGRREAVLRITPPFSGRMRARLHVAGAEGEYGYDGDAEPIHVEPRAFLPDDFPRFPGTGAERWRSAARDSLQERVELSGSDGPVTVRVRYLG</sequence>
<dbReference type="RefSeq" id="WP_222607777.1">
    <property type="nucleotide sequence ID" value="NZ_CP081958.1"/>
</dbReference>
<feature type="domain" description="DUF8009" evidence="1">
    <location>
        <begin position="4"/>
        <end position="87"/>
    </location>
</feature>
<protein>
    <recommendedName>
        <fullName evidence="1">DUF8009 domain-containing protein</fullName>
    </recommendedName>
</protein>
<gene>
    <name evidence="2" type="ORF">K6T50_02035</name>
</gene>
<keyword evidence="3" id="KW-1185">Reference proteome</keyword>
<dbReference type="Proteomes" id="UP000826254">
    <property type="component" value="Chromosome"/>
</dbReference>
<dbReference type="EMBL" id="CP081958">
    <property type="protein sequence ID" value="QZP37972.1"/>
    <property type="molecule type" value="Genomic_DNA"/>
</dbReference>
<name>A0A8T8WDM7_9EURY</name>
<evidence type="ECO:0000259" key="1">
    <source>
        <dbReference type="Pfam" id="PF26033"/>
    </source>
</evidence>
<accession>A0A8T8WDM7</accession>
<proteinExistence type="predicted"/>
<organism evidence="2 3">
    <name type="scientific">Halobaculum magnesiiphilum</name>
    <dbReference type="NCBI Taxonomy" id="1017351"/>
    <lineage>
        <taxon>Archaea</taxon>
        <taxon>Methanobacteriati</taxon>
        <taxon>Methanobacteriota</taxon>
        <taxon>Stenosarchaea group</taxon>
        <taxon>Halobacteria</taxon>
        <taxon>Halobacteriales</taxon>
        <taxon>Haloferacaceae</taxon>
        <taxon>Halobaculum</taxon>
    </lineage>
</organism>
<dbReference type="InterPro" id="IPR058322">
    <property type="entry name" value="DUF8009"/>
</dbReference>
<reference evidence="2 3" key="1">
    <citation type="journal article" date="2021" name="Int. J. Syst. Evol. Microbiol.">
        <title>Halobaculum halophilum sp. nov. and Halobaculum salinum sp. nov., isolated from salt lake and saline soil.</title>
        <authorList>
            <person name="Cui H.L."/>
            <person name="Shi X.W."/>
            <person name="Yin X.M."/>
            <person name="Yang X.Y."/>
            <person name="Hou J."/>
            <person name="Zhu L."/>
        </authorList>
    </citation>
    <scope>NUCLEOTIDE SEQUENCE [LARGE SCALE GENOMIC DNA]</scope>
    <source>
        <strain evidence="2 3">NBRC 109044</strain>
    </source>
</reference>
<dbReference type="GeneID" id="67176883"/>
<dbReference type="AlphaFoldDB" id="A0A8T8WDM7"/>
<dbReference type="KEGG" id="hmp:K6T50_02035"/>
<dbReference type="Pfam" id="PF26033">
    <property type="entry name" value="DUF8009"/>
    <property type="match status" value="1"/>
</dbReference>
<evidence type="ECO:0000313" key="3">
    <source>
        <dbReference type="Proteomes" id="UP000826254"/>
    </source>
</evidence>
<evidence type="ECO:0000313" key="2">
    <source>
        <dbReference type="EMBL" id="QZP37972.1"/>
    </source>
</evidence>